<dbReference type="EMBL" id="RBDY01000015">
    <property type="protein sequence ID" value="RKN19605.1"/>
    <property type="molecule type" value="Genomic_DNA"/>
</dbReference>
<dbReference type="AlphaFoldDB" id="A0A3A9WI44"/>
<name>A0A3A9WI44_9ACTN</name>
<dbReference type="InterPro" id="IPR011990">
    <property type="entry name" value="TPR-like_helical_dom_sf"/>
</dbReference>
<dbReference type="PRINTS" id="PR00038">
    <property type="entry name" value="HTHLUXR"/>
</dbReference>
<dbReference type="Proteomes" id="UP000275024">
    <property type="component" value="Unassembled WGS sequence"/>
</dbReference>
<evidence type="ECO:0000256" key="2">
    <source>
        <dbReference type="ARBA" id="ARBA00022840"/>
    </source>
</evidence>
<keyword evidence="1" id="KW-0547">Nucleotide-binding</keyword>
<feature type="compositionally biased region" description="Gly residues" evidence="3">
    <location>
        <begin position="916"/>
        <end position="928"/>
    </location>
</feature>
<evidence type="ECO:0000256" key="3">
    <source>
        <dbReference type="SAM" id="MobiDB-lite"/>
    </source>
</evidence>
<dbReference type="Proteomes" id="UP000268652">
    <property type="component" value="Unassembled WGS sequence"/>
</dbReference>
<dbReference type="GO" id="GO:0006355">
    <property type="term" value="P:regulation of DNA-templated transcription"/>
    <property type="evidence" value="ECO:0007669"/>
    <property type="project" value="InterPro"/>
</dbReference>
<evidence type="ECO:0000256" key="1">
    <source>
        <dbReference type="ARBA" id="ARBA00022741"/>
    </source>
</evidence>
<dbReference type="SUPFAM" id="SSF52540">
    <property type="entry name" value="P-loop containing nucleoside triphosphate hydrolases"/>
    <property type="match status" value="1"/>
</dbReference>
<dbReference type="GO" id="GO:0003677">
    <property type="term" value="F:DNA binding"/>
    <property type="evidence" value="ECO:0007669"/>
    <property type="project" value="InterPro"/>
</dbReference>
<gene>
    <name evidence="6" type="ORF">D7318_19875</name>
    <name evidence="5" type="ORF">D7319_18650</name>
</gene>
<dbReference type="OrthoDB" id="3178131at2"/>
<dbReference type="InterPro" id="IPR016032">
    <property type="entry name" value="Sig_transdc_resp-reg_C-effctor"/>
</dbReference>
<dbReference type="Pfam" id="PF00196">
    <property type="entry name" value="GerE"/>
    <property type="match status" value="1"/>
</dbReference>
<dbReference type="InterPro" id="IPR036388">
    <property type="entry name" value="WH-like_DNA-bd_sf"/>
</dbReference>
<protein>
    <submittedName>
        <fullName evidence="5">LuxR family transcriptional regulator</fullName>
    </submittedName>
</protein>
<organism evidence="5 8">
    <name type="scientific">Streptomyces radicis</name>
    <dbReference type="NCBI Taxonomy" id="1750517"/>
    <lineage>
        <taxon>Bacteria</taxon>
        <taxon>Bacillati</taxon>
        <taxon>Actinomycetota</taxon>
        <taxon>Actinomycetes</taxon>
        <taxon>Kitasatosporales</taxon>
        <taxon>Streptomycetaceae</taxon>
        <taxon>Streptomyces</taxon>
    </lineage>
</organism>
<dbReference type="GO" id="GO:0004016">
    <property type="term" value="F:adenylate cyclase activity"/>
    <property type="evidence" value="ECO:0007669"/>
    <property type="project" value="TreeGrafter"/>
</dbReference>
<reference evidence="7 8" key="1">
    <citation type="submission" date="2018-09" db="EMBL/GenBank/DDBJ databases">
        <title>Streptomyces sp. nov. DS1-2, an endophytic actinomycete isolated from roots of Dendrobium scabrilingue.</title>
        <authorList>
            <person name="Kuncharoen N."/>
            <person name="Kudo T."/>
            <person name="Ohkuma M."/>
            <person name="Yuki M."/>
            <person name="Tanasupawat S."/>
        </authorList>
    </citation>
    <scope>NUCLEOTIDE SEQUENCE [LARGE SCALE GENOMIC DNA]</scope>
    <source>
        <strain evidence="5 8">AZ1-7</strain>
        <strain evidence="6 7">DS1-2</strain>
    </source>
</reference>
<dbReference type="PANTHER" id="PTHR16305:SF35">
    <property type="entry name" value="TRANSCRIPTIONAL ACTIVATOR DOMAIN"/>
    <property type="match status" value="1"/>
</dbReference>
<dbReference type="PANTHER" id="PTHR16305">
    <property type="entry name" value="TESTICULAR SOLUBLE ADENYLYL CYCLASE"/>
    <property type="match status" value="1"/>
</dbReference>
<dbReference type="CDD" id="cd06170">
    <property type="entry name" value="LuxR_C_like"/>
    <property type="match status" value="1"/>
</dbReference>
<evidence type="ECO:0000313" key="5">
    <source>
        <dbReference type="EMBL" id="RKN07376.1"/>
    </source>
</evidence>
<keyword evidence="7" id="KW-1185">Reference proteome</keyword>
<sequence length="928" mass="99974">MRLLERGDHLVRLGLLLDDSIRGEGRTVLLNGPAGSGKTELLRNFAEAATKSDVLFLDAICSPAERKIPFSVLSQLFRSAPLPPGLVARAGQLIDRALTTTAPATSPYEELTFEAVQVIHGLSQVILDLAAETPLLIGIDDIRNADGPSWCCLHYLARRISSARILLVLAGEDHPEPENSPLRAELLRLPNVAELHVGLLGQDAVTGLLTDELGARAAHRLAPALHAASGGNPLLLHALVEDHREAAGVRAEGYGRAVLRCAHRAGPEPVRIARALAVLGEPAQPAALGDLADTTPATVERALRTLTAAGLLDGGDFRHPAARAAVLDDLPTTERAAYSRRAAELLHRQGADPVAVARHLVDAGDAAPLWARDLLLEAAEHALLDGRVPWAVECLELAHRGCQDGPERAVIRARLADAEWQLNPLAAAHHLGPLVADLRAGRLAPRHGVPLIRQLLWLGRVTEATEALEHLRALPAPEAAGLRDLEAWLAVVHPPLAPHRPRTAAPGGPEDGLTGPHDDVRLRSLAVLSDLLTRGRREETAEQAEQTLSDLSLGRPDPWAVEAALLALQVLVQAGRYRAAERWCDDLAEAATRRTPVWRAVFAAVRAETALRRGELAEAMAAARAALTHLPPGAWGLAVGFPLATLIMAATRAGDHDEGARLLAHPVPFELNAGRHGLHYLHARGHYYLATHHPHAALADFMSCGELMRGWGLDLPDLVPWRTSAAEAWLRLGNKDRARRLASDQLARPGTDGTAARASSLRILATSGPAARWPQLLTEALDIFEDHGNRLEQAHTLADLSRAHYALGEKRRARMVFRRAWHLAKLCRARPLTEELLSVPSGLSGAVAEPEERAELSRLTDSERRVASLAVMGYTNREIAGKLFITASTVEQHLTRVYRKLDVKRRQELPVHLGTGAPGGAEHGGNAA</sequence>
<proteinExistence type="predicted"/>
<feature type="domain" description="HTH luxR-type" evidence="4">
    <location>
        <begin position="852"/>
        <end position="917"/>
    </location>
</feature>
<dbReference type="InterPro" id="IPR003593">
    <property type="entry name" value="AAA+_ATPase"/>
</dbReference>
<dbReference type="SMART" id="SM00382">
    <property type="entry name" value="AAA"/>
    <property type="match status" value="1"/>
</dbReference>
<dbReference type="PROSITE" id="PS00622">
    <property type="entry name" value="HTH_LUXR_1"/>
    <property type="match status" value="1"/>
</dbReference>
<dbReference type="Pfam" id="PF13191">
    <property type="entry name" value="AAA_16"/>
    <property type="match status" value="1"/>
</dbReference>
<feature type="region of interest" description="Disordered" evidence="3">
    <location>
        <begin position="909"/>
        <end position="928"/>
    </location>
</feature>
<dbReference type="InterPro" id="IPR027417">
    <property type="entry name" value="P-loop_NTPase"/>
</dbReference>
<dbReference type="Gene3D" id="1.25.40.10">
    <property type="entry name" value="Tetratricopeptide repeat domain"/>
    <property type="match status" value="1"/>
</dbReference>
<dbReference type="RefSeq" id="WP_120698475.1">
    <property type="nucleotide sequence ID" value="NZ_RBDX01000015.1"/>
</dbReference>
<accession>A0A3A9WI44</accession>
<dbReference type="InterPro" id="IPR000792">
    <property type="entry name" value="Tscrpt_reg_LuxR_C"/>
</dbReference>
<evidence type="ECO:0000313" key="6">
    <source>
        <dbReference type="EMBL" id="RKN19605.1"/>
    </source>
</evidence>
<evidence type="ECO:0000313" key="8">
    <source>
        <dbReference type="Proteomes" id="UP000275024"/>
    </source>
</evidence>
<dbReference type="SUPFAM" id="SSF46894">
    <property type="entry name" value="C-terminal effector domain of the bipartite response regulators"/>
    <property type="match status" value="1"/>
</dbReference>
<dbReference type="Gene3D" id="1.10.10.10">
    <property type="entry name" value="Winged helix-like DNA-binding domain superfamily/Winged helix DNA-binding domain"/>
    <property type="match status" value="1"/>
</dbReference>
<dbReference type="GO" id="GO:0005524">
    <property type="term" value="F:ATP binding"/>
    <property type="evidence" value="ECO:0007669"/>
    <property type="project" value="UniProtKB-KW"/>
</dbReference>
<dbReference type="PROSITE" id="PS50043">
    <property type="entry name" value="HTH_LUXR_2"/>
    <property type="match status" value="1"/>
</dbReference>
<dbReference type="GO" id="GO:0005737">
    <property type="term" value="C:cytoplasm"/>
    <property type="evidence" value="ECO:0007669"/>
    <property type="project" value="TreeGrafter"/>
</dbReference>
<evidence type="ECO:0000259" key="4">
    <source>
        <dbReference type="PROSITE" id="PS50043"/>
    </source>
</evidence>
<dbReference type="InterPro" id="IPR041664">
    <property type="entry name" value="AAA_16"/>
</dbReference>
<keyword evidence="2" id="KW-0067">ATP-binding</keyword>
<dbReference type="SUPFAM" id="SSF48452">
    <property type="entry name" value="TPR-like"/>
    <property type="match status" value="1"/>
</dbReference>
<dbReference type="EMBL" id="RBDX01000015">
    <property type="protein sequence ID" value="RKN07376.1"/>
    <property type="molecule type" value="Genomic_DNA"/>
</dbReference>
<evidence type="ECO:0000313" key="7">
    <source>
        <dbReference type="Proteomes" id="UP000268652"/>
    </source>
</evidence>
<comment type="caution">
    <text evidence="5">The sequence shown here is derived from an EMBL/GenBank/DDBJ whole genome shotgun (WGS) entry which is preliminary data.</text>
</comment>
<dbReference type="SMART" id="SM00421">
    <property type="entry name" value="HTH_LUXR"/>
    <property type="match status" value="1"/>
</dbReference>